<proteinExistence type="predicted"/>
<reference evidence="1" key="2">
    <citation type="journal article" date="2015" name="Fish Shellfish Immunol.">
        <title>Early steps in the European eel (Anguilla anguilla)-Vibrio vulnificus interaction in the gills: Role of the RtxA13 toxin.</title>
        <authorList>
            <person name="Callol A."/>
            <person name="Pajuelo D."/>
            <person name="Ebbesson L."/>
            <person name="Teles M."/>
            <person name="MacKenzie S."/>
            <person name="Amaro C."/>
        </authorList>
    </citation>
    <scope>NUCLEOTIDE SEQUENCE</scope>
</reference>
<protein>
    <submittedName>
        <fullName evidence="1">Uncharacterized protein</fullName>
    </submittedName>
</protein>
<name>A0A0E9S570_ANGAN</name>
<organism evidence="1">
    <name type="scientific">Anguilla anguilla</name>
    <name type="common">European freshwater eel</name>
    <name type="synonym">Muraena anguilla</name>
    <dbReference type="NCBI Taxonomy" id="7936"/>
    <lineage>
        <taxon>Eukaryota</taxon>
        <taxon>Metazoa</taxon>
        <taxon>Chordata</taxon>
        <taxon>Craniata</taxon>
        <taxon>Vertebrata</taxon>
        <taxon>Euteleostomi</taxon>
        <taxon>Actinopterygii</taxon>
        <taxon>Neopterygii</taxon>
        <taxon>Teleostei</taxon>
        <taxon>Anguilliformes</taxon>
        <taxon>Anguillidae</taxon>
        <taxon>Anguilla</taxon>
    </lineage>
</organism>
<evidence type="ECO:0000313" key="1">
    <source>
        <dbReference type="EMBL" id="JAH36579.1"/>
    </source>
</evidence>
<sequence>MKKCVHGNVDHGLTLPMQENVIFPKS</sequence>
<accession>A0A0E9S570</accession>
<reference evidence="1" key="1">
    <citation type="submission" date="2014-11" db="EMBL/GenBank/DDBJ databases">
        <authorList>
            <person name="Amaro Gonzalez C."/>
        </authorList>
    </citation>
    <scope>NUCLEOTIDE SEQUENCE</scope>
</reference>
<dbReference type="AlphaFoldDB" id="A0A0E9S570"/>
<dbReference type="EMBL" id="GBXM01071998">
    <property type="protein sequence ID" value="JAH36579.1"/>
    <property type="molecule type" value="Transcribed_RNA"/>
</dbReference>